<proteinExistence type="predicted"/>
<protein>
    <submittedName>
        <fullName evidence="1">Uncharacterized protein</fullName>
    </submittedName>
</protein>
<evidence type="ECO:0000313" key="2">
    <source>
        <dbReference type="Proteomes" id="UP001501598"/>
    </source>
</evidence>
<reference evidence="2" key="1">
    <citation type="journal article" date="2019" name="Int. J. Syst. Evol. Microbiol.">
        <title>The Global Catalogue of Microorganisms (GCM) 10K type strain sequencing project: providing services to taxonomists for standard genome sequencing and annotation.</title>
        <authorList>
            <consortium name="The Broad Institute Genomics Platform"/>
            <consortium name="The Broad Institute Genome Sequencing Center for Infectious Disease"/>
            <person name="Wu L."/>
            <person name="Ma J."/>
        </authorList>
    </citation>
    <scope>NUCLEOTIDE SEQUENCE [LARGE SCALE GENOMIC DNA]</scope>
    <source>
        <strain evidence="2">JCM 17906</strain>
    </source>
</reference>
<accession>A0ABP8RC07</accession>
<gene>
    <name evidence="1" type="ORF">GCM10023175_00420</name>
</gene>
<dbReference type="Proteomes" id="UP001501598">
    <property type="component" value="Unassembled WGS sequence"/>
</dbReference>
<organism evidence="1 2">
    <name type="scientific">Pseudonocardia xishanensis</name>
    <dbReference type="NCBI Taxonomy" id="630995"/>
    <lineage>
        <taxon>Bacteria</taxon>
        <taxon>Bacillati</taxon>
        <taxon>Actinomycetota</taxon>
        <taxon>Actinomycetes</taxon>
        <taxon>Pseudonocardiales</taxon>
        <taxon>Pseudonocardiaceae</taxon>
        <taxon>Pseudonocardia</taxon>
    </lineage>
</organism>
<dbReference type="EMBL" id="BAABGT010000002">
    <property type="protein sequence ID" value="GAA4535187.1"/>
    <property type="molecule type" value="Genomic_DNA"/>
</dbReference>
<comment type="caution">
    <text evidence="1">The sequence shown here is derived from an EMBL/GenBank/DDBJ whole genome shotgun (WGS) entry which is preliminary data.</text>
</comment>
<keyword evidence="2" id="KW-1185">Reference proteome</keyword>
<sequence length="73" mass="7980">MTAVARAAEALRDSTARRNQAIDDAVAVWNDAAFRALQNRILSPLALAESRFGVALQRAEAELSQVERMLAQL</sequence>
<dbReference type="RefSeq" id="WP_345411422.1">
    <property type="nucleotide sequence ID" value="NZ_BAABGT010000002.1"/>
</dbReference>
<evidence type="ECO:0000313" key="1">
    <source>
        <dbReference type="EMBL" id="GAA4535187.1"/>
    </source>
</evidence>
<name>A0ABP8RC07_9PSEU</name>